<dbReference type="PANTHER" id="PTHR13767:SF2">
    <property type="entry name" value="PSEUDOURIDYLATE SYNTHASE TRUB1"/>
    <property type="match status" value="1"/>
</dbReference>
<accession>A0A167HZJ1</accession>
<reference evidence="9 10" key="1">
    <citation type="submission" date="2016-02" db="EMBL/GenBank/DDBJ databases">
        <title>Draft genome sequence of Hydrogenophaga sp. LPB0072.</title>
        <authorList>
            <person name="Shin S.-K."/>
            <person name="Yi H."/>
        </authorList>
    </citation>
    <scope>NUCLEOTIDE SEQUENCE [LARGE SCALE GENOMIC DNA]</scope>
    <source>
        <strain evidence="9 10">LPB0072</strain>
    </source>
</reference>
<dbReference type="Gene3D" id="3.30.2350.10">
    <property type="entry name" value="Pseudouridine synthase"/>
    <property type="match status" value="1"/>
</dbReference>
<evidence type="ECO:0000256" key="1">
    <source>
        <dbReference type="ARBA" id="ARBA00000385"/>
    </source>
</evidence>
<dbReference type="CDD" id="cd02573">
    <property type="entry name" value="PseudoU_synth_EcTruB"/>
    <property type="match status" value="1"/>
</dbReference>
<sequence>MQGQRTRVQRRPVHGVLLLDKPLGLSSNQALQKAKWLLRAEKAGHTGTLDPLATGVLPLCFGAATKFSQLHLDADKTYETVIRLGLKTSTADAEGDVIEARGVTCTPGQVVEALDLFMGEIEQIPPMHSALKKDGKPLYEYARDGETVEREARRVTIHDLDLLDMQLTGDEPHLHLRVRCSKGTYIRTLGEDIGEALGCGGHLTMLRRVATGPFSAAQCVSLETLEAESEAQRAAHLLPVPALLPDHTPVTLDEEGAARFLSGVRRRGAWPNESHVAVYGPVPATERLRVNVTTLLGSAHTTGGELIPGRLLSPIEIQQILETETELSS</sequence>
<dbReference type="GO" id="GO:1990481">
    <property type="term" value="P:mRNA pseudouridine synthesis"/>
    <property type="evidence" value="ECO:0007669"/>
    <property type="project" value="TreeGrafter"/>
</dbReference>
<proteinExistence type="inferred from homology"/>
<dbReference type="HAMAP" id="MF_01080">
    <property type="entry name" value="TruB_bact"/>
    <property type="match status" value="1"/>
</dbReference>
<dbReference type="GO" id="GO:0160148">
    <property type="term" value="F:tRNA pseudouridine(55) synthase activity"/>
    <property type="evidence" value="ECO:0007669"/>
    <property type="project" value="UniProtKB-EC"/>
</dbReference>
<dbReference type="STRING" id="1763535.LPB072_13060"/>
<name>A0A167HZJ1_9BURK</name>
<dbReference type="EMBL" id="LVWD01000013">
    <property type="protein sequence ID" value="OAD41937.1"/>
    <property type="molecule type" value="Genomic_DNA"/>
</dbReference>
<dbReference type="AlphaFoldDB" id="A0A167HZJ1"/>
<dbReference type="KEGG" id="hyl:LPB072_13060"/>
<dbReference type="EC" id="5.4.99.25" evidence="5"/>
<dbReference type="Pfam" id="PF01509">
    <property type="entry name" value="TruB_N"/>
    <property type="match status" value="1"/>
</dbReference>
<keyword evidence="4 5" id="KW-0413">Isomerase</keyword>
<dbReference type="OrthoDB" id="9802309at2"/>
<evidence type="ECO:0000313" key="11">
    <source>
        <dbReference type="Proteomes" id="UP000185680"/>
    </source>
</evidence>
<dbReference type="Pfam" id="PF16198">
    <property type="entry name" value="TruB_C_2"/>
    <property type="match status" value="1"/>
</dbReference>
<feature type="active site" description="Nucleophile" evidence="5">
    <location>
        <position position="50"/>
    </location>
</feature>
<protein>
    <recommendedName>
        <fullName evidence="5">tRNA pseudouridine synthase B</fullName>
        <ecNumber evidence="5">5.4.99.25</ecNumber>
    </recommendedName>
    <alternativeName>
        <fullName evidence="5">tRNA pseudouridine(55) synthase</fullName>
        <shortName evidence="5">Psi55 synthase</shortName>
    </alternativeName>
    <alternativeName>
        <fullName evidence="5">tRNA pseudouridylate synthase</fullName>
    </alternativeName>
    <alternativeName>
        <fullName evidence="5">tRNA-uridine isomerase</fullName>
    </alternativeName>
</protein>
<reference evidence="8 11" key="2">
    <citation type="submission" date="2016-10" db="EMBL/GenBank/DDBJ databases">
        <title>Hydorgenophaga sp. LPB0072 isolated from gastropod.</title>
        <authorList>
            <person name="Kim E."/>
            <person name="Yi H."/>
        </authorList>
    </citation>
    <scope>NUCLEOTIDE SEQUENCE [LARGE SCALE GENOMIC DNA]</scope>
    <source>
        <strain evidence="8 11">LPB0072</strain>
    </source>
</reference>
<evidence type="ECO:0000256" key="3">
    <source>
        <dbReference type="ARBA" id="ARBA00022694"/>
    </source>
</evidence>
<evidence type="ECO:0000259" key="7">
    <source>
        <dbReference type="Pfam" id="PF16198"/>
    </source>
</evidence>
<feature type="domain" description="Pseudouridine synthase II N-terminal" evidence="6">
    <location>
        <begin position="35"/>
        <end position="186"/>
    </location>
</feature>
<dbReference type="PANTHER" id="PTHR13767">
    <property type="entry name" value="TRNA-PSEUDOURIDINE SYNTHASE"/>
    <property type="match status" value="1"/>
</dbReference>
<keyword evidence="10" id="KW-1185">Reference proteome</keyword>
<evidence type="ECO:0000256" key="2">
    <source>
        <dbReference type="ARBA" id="ARBA00005642"/>
    </source>
</evidence>
<gene>
    <name evidence="5 9" type="primary">truB</name>
    <name evidence="8" type="ORF">LPB072_13060</name>
    <name evidence="9" type="ORF">LPB72_11680</name>
</gene>
<dbReference type="Proteomes" id="UP000185680">
    <property type="component" value="Chromosome"/>
</dbReference>
<evidence type="ECO:0000256" key="4">
    <source>
        <dbReference type="ARBA" id="ARBA00023235"/>
    </source>
</evidence>
<dbReference type="Proteomes" id="UP000185657">
    <property type="component" value="Unassembled WGS sequence"/>
</dbReference>
<evidence type="ECO:0000313" key="10">
    <source>
        <dbReference type="Proteomes" id="UP000185657"/>
    </source>
</evidence>
<dbReference type="InterPro" id="IPR032819">
    <property type="entry name" value="TruB_C"/>
</dbReference>
<evidence type="ECO:0000313" key="9">
    <source>
        <dbReference type="EMBL" id="OAD41937.1"/>
    </source>
</evidence>
<feature type="domain" description="tRNA pseudouridylate synthase B C-terminal" evidence="7">
    <location>
        <begin position="187"/>
        <end position="240"/>
    </location>
</feature>
<dbReference type="RefSeq" id="WP_066090491.1">
    <property type="nucleotide sequence ID" value="NZ_CP017476.1"/>
</dbReference>
<dbReference type="InterPro" id="IPR002501">
    <property type="entry name" value="PsdUridine_synth_N"/>
</dbReference>
<evidence type="ECO:0000256" key="5">
    <source>
        <dbReference type="HAMAP-Rule" id="MF_01080"/>
    </source>
</evidence>
<dbReference type="EMBL" id="CP017476">
    <property type="protein sequence ID" value="AOW13641.1"/>
    <property type="molecule type" value="Genomic_DNA"/>
</dbReference>
<dbReference type="SUPFAM" id="SSF55120">
    <property type="entry name" value="Pseudouridine synthase"/>
    <property type="match status" value="1"/>
</dbReference>
<organism evidence="8 11">
    <name type="scientific">Hydrogenophaga crassostreae</name>
    <dbReference type="NCBI Taxonomy" id="1763535"/>
    <lineage>
        <taxon>Bacteria</taxon>
        <taxon>Pseudomonadati</taxon>
        <taxon>Pseudomonadota</taxon>
        <taxon>Betaproteobacteria</taxon>
        <taxon>Burkholderiales</taxon>
        <taxon>Comamonadaceae</taxon>
        <taxon>Hydrogenophaga</taxon>
    </lineage>
</organism>
<evidence type="ECO:0000313" key="8">
    <source>
        <dbReference type="EMBL" id="AOW13641.1"/>
    </source>
</evidence>
<dbReference type="GO" id="GO:0031119">
    <property type="term" value="P:tRNA pseudouridine synthesis"/>
    <property type="evidence" value="ECO:0007669"/>
    <property type="project" value="UniProtKB-UniRule"/>
</dbReference>
<keyword evidence="3 5" id="KW-0819">tRNA processing</keyword>
<comment type="catalytic activity">
    <reaction evidence="1 5">
        <text>uridine(55) in tRNA = pseudouridine(55) in tRNA</text>
        <dbReference type="Rhea" id="RHEA:42532"/>
        <dbReference type="Rhea" id="RHEA-COMP:10101"/>
        <dbReference type="Rhea" id="RHEA-COMP:10102"/>
        <dbReference type="ChEBI" id="CHEBI:65314"/>
        <dbReference type="ChEBI" id="CHEBI:65315"/>
        <dbReference type="EC" id="5.4.99.25"/>
    </reaction>
</comment>
<dbReference type="InterPro" id="IPR014780">
    <property type="entry name" value="tRNA_psdUridine_synth_TruB"/>
</dbReference>
<dbReference type="NCBIfam" id="TIGR00431">
    <property type="entry name" value="TruB"/>
    <property type="match status" value="1"/>
</dbReference>
<dbReference type="FunFam" id="3.30.2350.10:FF:000011">
    <property type="entry name" value="tRNA pseudouridine synthase B"/>
    <property type="match status" value="1"/>
</dbReference>
<evidence type="ECO:0000259" key="6">
    <source>
        <dbReference type="Pfam" id="PF01509"/>
    </source>
</evidence>
<dbReference type="GO" id="GO:0003723">
    <property type="term" value="F:RNA binding"/>
    <property type="evidence" value="ECO:0007669"/>
    <property type="project" value="InterPro"/>
</dbReference>
<comment type="function">
    <text evidence="5">Responsible for synthesis of pseudouridine from uracil-55 in the psi GC loop of transfer RNAs.</text>
</comment>
<dbReference type="InterPro" id="IPR020103">
    <property type="entry name" value="PsdUridine_synth_cat_dom_sf"/>
</dbReference>
<comment type="similarity">
    <text evidence="2 5">Belongs to the pseudouridine synthase TruB family. Type 1 subfamily.</text>
</comment>